<dbReference type="Proteomes" id="UP000255167">
    <property type="component" value="Unassembled WGS sequence"/>
</dbReference>
<evidence type="ECO:0000313" key="2">
    <source>
        <dbReference type="Proteomes" id="UP000255167"/>
    </source>
</evidence>
<proteinExistence type="predicted"/>
<organism evidence="1 2">
    <name type="scientific">Klebsiella pneumoniae</name>
    <dbReference type="NCBI Taxonomy" id="573"/>
    <lineage>
        <taxon>Bacteria</taxon>
        <taxon>Pseudomonadati</taxon>
        <taxon>Pseudomonadota</taxon>
        <taxon>Gammaproteobacteria</taxon>
        <taxon>Enterobacterales</taxon>
        <taxon>Enterobacteriaceae</taxon>
        <taxon>Klebsiella/Raoultella group</taxon>
        <taxon>Klebsiella</taxon>
        <taxon>Klebsiella pneumoniae complex</taxon>
    </lineage>
</organism>
<reference evidence="1 2" key="1">
    <citation type="submission" date="2018-06" db="EMBL/GenBank/DDBJ databases">
        <authorList>
            <consortium name="Pathogen Informatics"/>
            <person name="Doyle S."/>
        </authorList>
    </citation>
    <scope>NUCLEOTIDE SEQUENCE [LARGE SCALE GENOMIC DNA]</scope>
    <source>
        <strain evidence="1 2">NCTC9617</strain>
    </source>
</reference>
<dbReference type="EMBL" id="UGNC01000006">
    <property type="protein sequence ID" value="STX07889.1"/>
    <property type="molecule type" value="Genomic_DNA"/>
</dbReference>
<gene>
    <name evidence="1" type="ORF">NCTC9617_06903</name>
</gene>
<accession>A0A378H133</accession>
<sequence length="120" mass="13111">MQNCVVGDDAQFYLYFAHVAYFGRPGALSCCAWRRRAVATLRASIADATPLAAWLQERHRYSRCWAQFGGGAVPATALQQTSESCKRSSHYRVSVADLRQLVGGKAGGIHHRGLIETAGQ</sequence>
<name>A0A378H133_KLEPN</name>
<protein>
    <submittedName>
        <fullName evidence="1">Uncharacterized protein</fullName>
    </submittedName>
</protein>
<evidence type="ECO:0000313" key="1">
    <source>
        <dbReference type="EMBL" id="STX07889.1"/>
    </source>
</evidence>
<dbReference type="AlphaFoldDB" id="A0A378H133"/>